<dbReference type="Pfam" id="PF13893">
    <property type="entry name" value="RRM_5"/>
    <property type="match status" value="1"/>
</dbReference>
<dbReference type="FunFam" id="1.20.1280.290:FF:000002">
    <property type="entry name" value="Bidirectional sugar transporter SWEET"/>
    <property type="match status" value="1"/>
</dbReference>
<evidence type="ECO:0000256" key="4">
    <source>
        <dbReference type="ARBA" id="ARBA00022597"/>
    </source>
</evidence>
<proteinExistence type="inferred from homology"/>
<evidence type="ECO:0000256" key="1">
    <source>
        <dbReference type="ARBA" id="ARBA00004127"/>
    </source>
</evidence>
<feature type="transmembrane region" description="Helical" evidence="10">
    <location>
        <begin position="34"/>
        <end position="52"/>
    </location>
</feature>
<keyword evidence="4" id="KW-0762">Sugar transport</keyword>
<dbReference type="GO" id="GO:0051260">
    <property type="term" value="P:protein homooligomerization"/>
    <property type="evidence" value="ECO:0007669"/>
    <property type="project" value="UniProtKB-ARBA"/>
</dbReference>
<feature type="transmembrane region" description="Helical" evidence="10">
    <location>
        <begin position="137"/>
        <end position="156"/>
    </location>
</feature>
<evidence type="ECO:0000256" key="5">
    <source>
        <dbReference type="ARBA" id="ARBA00022692"/>
    </source>
</evidence>
<dbReference type="FunFam" id="1.20.1280.290:FF:000001">
    <property type="entry name" value="Bidirectional sugar transporter SWEET"/>
    <property type="match status" value="1"/>
</dbReference>
<feature type="transmembrane region" description="Helical" evidence="10">
    <location>
        <begin position="106"/>
        <end position="125"/>
    </location>
</feature>
<reference evidence="11" key="1">
    <citation type="submission" date="2021-01" db="EMBL/GenBank/DDBJ databases">
        <authorList>
            <consortium name="Genoscope - CEA"/>
            <person name="William W."/>
        </authorList>
    </citation>
    <scope>NUCLEOTIDE SEQUENCE</scope>
</reference>
<keyword evidence="5 10" id="KW-0812">Transmembrane</keyword>
<keyword evidence="8 10" id="KW-0472">Membrane</keyword>
<accession>A0A817BDS1</accession>
<feature type="compositionally biased region" description="Basic residues" evidence="9">
    <location>
        <begin position="571"/>
        <end position="586"/>
    </location>
</feature>
<dbReference type="SUPFAM" id="SSF54928">
    <property type="entry name" value="RNA-binding domain, RBD"/>
    <property type="match status" value="2"/>
</dbReference>
<feature type="region of interest" description="Disordered" evidence="9">
    <location>
        <begin position="515"/>
        <end position="586"/>
    </location>
</feature>
<evidence type="ECO:0000256" key="6">
    <source>
        <dbReference type="ARBA" id="ARBA00022737"/>
    </source>
</evidence>
<keyword evidence="7 10" id="KW-1133">Transmembrane helix</keyword>
<dbReference type="InterPro" id="IPR035979">
    <property type="entry name" value="RBD_domain_sf"/>
</dbReference>
<dbReference type="GO" id="GO:0003676">
    <property type="term" value="F:nucleic acid binding"/>
    <property type="evidence" value="ECO:0007669"/>
    <property type="project" value="InterPro"/>
</dbReference>
<dbReference type="InterPro" id="IPR004316">
    <property type="entry name" value="SWEET_rpt"/>
</dbReference>
<keyword evidence="6" id="KW-0677">Repeat</keyword>
<dbReference type="AlphaFoldDB" id="A0A817BDS1"/>
<evidence type="ECO:0000313" key="11">
    <source>
        <dbReference type="EMBL" id="CAF2324707.1"/>
    </source>
</evidence>
<gene>
    <name evidence="11" type="ORF">DARMORV10_A10P10690.1</name>
</gene>
<organism evidence="11">
    <name type="scientific">Brassica napus</name>
    <name type="common">Rape</name>
    <dbReference type="NCBI Taxonomy" id="3708"/>
    <lineage>
        <taxon>Eukaryota</taxon>
        <taxon>Viridiplantae</taxon>
        <taxon>Streptophyta</taxon>
        <taxon>Embryophyta</taxon>
        <taxon>Tracheophyta</taxon>
        <taxon>Spermatophyta</taxon>
        <taxon>Magnoliopsida</taxon>
        <taxon>eudicotyledons</taxon>
        <taxon>Gunneridae</taxon>
        <taxon>Pentapetalae</taxon>
        <taxon>rosids</taxon>
        <taxon>malvids</taxon>
        <taxon>Brassicales</taxon>
        <taxon>Brassicaceae</taxon>
        <taxon>Brassiceae</taxon>
        <taxon>Brassica</taxon>
    </lineage>
</organism>
<dbReference type="InterPro" id="IPR012677">
    <property type="entry name" value="Nucleotide-bd_a/b_plait_sf"/>
</dbReference>
<sequence>MHELSTGNRASLLLYTAPVLTFSRVFKKKSTEEFSCLPYVMTLFNCLIYTWYGLPIVSHCWENFSLVSINGVGIVLESIFSFVYFCYASPKEKVGYSLESYDTIKVGVIFVRVIVVFGLTTAISAVVFEDHRHRKSFVGSVGLVASISMYGSPLIVMKKVIETKSAEYMPFHLSFFSFLASSIWLAYGLLSHDLFLALPNMVGTPLGILQLIIYFKYKNKKEAPITTTVVGKSNGTMRRTRLVSYNLNFAGRFKASYTNDLGLRFFSSSDPAQVRGKTVYLQYSNRQEIVNNKTAADVVGNVLLVTVEGDDARMVSIDVFNLVFSAFGFVHKITTFEKTAGYQALVQFSDADTATTAKTALDGRNIPSYLLPEEVGQCSLKITYSAHTDLTVKFQSHRSRDYTNPYLPVAPSAIDSTGQVIVGVDGKKMEPESNVLLASIENMQYAVTLDVLHTVFATFGAVQKIAMFDKNGGMQALIQFPGQIIKLSSEGSVGRTFCTSLYSRHTDLSIKVNNDRSRDHTLPNPPDVVMSRPSGLNPYPEQYHETQGQSPYMAAPSPGSMHQGSGGQMRPPHHVQCIRKKKKKVI</sequence>
<dbReference type="Gene3D" id="3.30.70.330">
    <property type="match status" value="2"/>
</dbReference>
<evidence type="ECO:0000256" key="3">
    <source>
        <dbReference type="ARBA" id="ARBA00022448"/>
    </source>
</evidence>
<dbReference type="Gene3D" id="1.20.1280.290">
    <property type="match status" value="2"/>
</dbReference>
<dbReference type="Pfam" id="PF03083">
    <property type="entry name" value="MtN3_slv"/>
    <property type="match status" value="2"/>
</dbReference>
<dbReference type="GO" id="GO:0012505">
    <property type="term" value="C:endomembrane system"/>
    <property type="evidence" value="ECO:0007669"/>
    <property type="project" value="UniProtKB-SubCell"/>
</dbReference>
<feature type="transmembrane region" description="Helical" evidence="10">
    <location>
        <begin position="196"/>
        <end position="215"/>
    </location>
</feature>
<evidence type="ECO:0000256" key="10">
    <source>
        <dbReference type="SAM" id="Phobius"/>
    </source>
</evidence>
<protein>
    <submittedName>
        <fullName evidence="11">(rape) hypothetical protein</fullName>
    </submittedName>
</protein>
<feature type="transmembrane region" description="Helical" evidence="10">
    <location>
        <begin position="64"/>
        <end position="85"/>
    </location>
</feature>
<dbReference type="Proteomes" id="UP001295469">
    <property type="component" value="Chromosome A10"/>
</dbReference>
<comment type="similarity">
    <text evidence="2">Belongs to the SWEET sugar transporter family.</text>
</comment>
<dbReference type="PANTHER" id="PTHR15592">
    <property type="entry name" value="MATRIN 3/NUCLEAR PROTEIN 220-RELATED"/>
    <property type="match status" value="1"/>
</dbReference>
<keyword evidence="3" id="KW-0813">Transport</keyword>
<feature type="transmembrane region" description="Helical" evidence="10">
    <location>
        <begin position="168"/>
        <end position="190"/>
    </location>
</feature>
<name>A0A817BDS1_BRANA</name>
<evidence type="ECO:0000256" key="9">
    <source>
        <dbReference type="SAM" id="MobiDB-lite"/>
    </source>
</evidence>
<evidence type="ECO:0000256" key="7">
    <source>
        <dbReference type="ARBA" id="ARBA00022989"/>
    </source>
</evidence>
<dbReference type="GO" id="GO:0016020">
    <property type="term" value="C:membrane"/>
    <property type="evidence" value="ECO:0007669"/>
    <property type="project" value="InterPro"/>
</dbReference>
<dbReference type="EMBL" id="HG994364">
    <property type="protein sequence ID" value="CAF2324707.1"/>
    <property type="molecule type" value="Genomic_DNA"/>
</dbReference>
<evidence type="ECO:0000256" key="2">
    <source>
        <dbReference type="ARBA" id="ARBA00007809"/>
    </source>
</evidence>
<comment type="subcellular location">
    <subcellularLocation>
        <location evidence="1">Endomembrane system</location>
        <topology evidence="1">Multi-pass membrane protein</topology>
    </subcellularLocation>
</comment>
<evidence type="ECO:0000256" key="8">
    <source>
        <dbReference type="ARBA" id="ARBA00023136"/>
    </source>
</evidence>